<protein>
    <recommendedName>
        <fullName evidence="3">DUF3284 domain-containing protein</fullName>
    </recommendedName>
</protein>
<name>A0A242A7R6_9ENTE</name>
<dbReference type="RefSeq" id="WP_086275068.1">
    <property type="nucleotide sequence ID" value="NZ_NGKU01000001.1"/>
</dbReference>
<proteinExistence type="predicted"/>
<sequence length="137" mass="16190">MEITKKMNVPAAFLYKTIIDSVLHDIKQSTDKVLTEEQLTGYSYVKQFSKDSQATIQIYDLKKNEMYAFHTATKRNTFHVTYKIETIDENNCTLYYEEKMTSEGMIQQLNDMVLGTILGYFKRKQFKKMLVMMEESY</sequence>
<dbReference type="STRING" id="1834191.A5886_002072"/>
<evidence type="ECO:0000313" key="2">
    <source>
        <dbReference type="Proteomes" id="UP000195043"/>
    </source>
</evidence>
<keyword evidence="2" id="KW-1185">Reference proteome</keyword>
<evidence type="ECO:0008006" key="3">
    <source>
        <dbReference type="Google" id="ProtNLM"/>
    </source>
</evidence>
<comment type="caution">
    <text evidence="1">The sequence shown here is derived from an EMBL/GenBank/DDBJ whole genome shotgun (WGS) entry which is preliminary data.</text>
</comment>
<dbReference type="InterPro" id="IPR021701">
    <property type="entry name" value="DUF3284"/>
</dbReference>
<accession>A0A242A7R6</accession>
<reference evidence="1 2" key="1">
    <citation type="submission" date="2017-05" db="EMBL/GenBank/DDBJ databases">
        <title>The Genome Sequence of Enterococcus sp. 8G7_MSG3316.</title>
        <authorList>
            <consortium name="The Broad Institute Genomics Platform"/>
            <consortium name="The Broad Institute Genomic Center for Infectious Diseases"/>
            <person name="Earl A."/>
            <person name="Manson A."/>
            <person name="Schwartman J."/>
            <person name="Gilmore M."/>
            <person name="Abouelleil A."/>
            <person name="Cao P."/>
            <person name="Chapman S."/>
            <person name="Cusick C."/>
            <person name="Shea T."/>
            <person name="Young S."/>
            <person name="Neafsey D."/>
            <person name="Nusbaum C."/>
            <person name="Birren B."/>
        </authorList>
    </citation>
    <scope>NUCLEOTIDE SEQUENCE [LARGE SCALE GENOMIC DNA]</scope>
    <source>
        <strain evidence="1 2">8G7_MSG3316</strain>
    </source>
</reference>
<dbReference type="AlphaFoldDB" id="A0A242A7R6"/>
<evidence type="ECO:0000313" key="1">
    <source>
        <dbReference type="EMBL" id="OTN76992.1"/>
    </source>
</evidence>
<organism evidence="1 2">
    <name type="scientific">Candidatus Enterococcus testudinis</name>
    <dbReference type="NCBI Taxonomy" id="1834191"/>
    <lineage>
        <taxon>Bacteria</taxon>
        <taxon>Bacillati</taxon>
        <taxon>Bacillota</taxon>
        <taxon>Bacilli</taxon>
        <taxon>Lactobacillales</taxon>
        <taxon>Enterococcaceae</taxon>
        <taxon>Enterococcus</taxon>
    </lineage>
</organism>
<dbReference type="EMBL" id="NGKU01000001">
    <property type="protein sequence ID" value="OTN76992.1"/>
    <property type="molecule type" value="Genomic_DNA"/>
</dbReference>
<dbReference type="OrthoDB" id="2361512at2"/>
<gene>
    <name evidence="1" type="ORF">A5886_002072</name>
</gene>
<dbReference type="Proteomes" id="UP000195043">
    <property type="component" value="Unassembled WGS sequence"/>
</dbReference>
<dbReference type="Pfam" id="PF11687">
    <property type="entry name" value="DUF3284"/>
    <property type="match status" value="1"/>
</dbReference>